<evidence type="ECO:0000256" key="1">
    <source>
        <dbReference type="SAM" id="MobiDB-lite"/>
    </source>
</evidence>
<accession>A0AAW1G429</accession>
<organism evidence="2 3">
    <name type="scientific">Zoarces viviparus</name>
    <name type="common">Viviparous eelpout</name>
    <name type="synonym">Blennius viviparus</name>
    <dbReference type="NCBI Taxonomy" id="48416"/>
    <lineage>
        <taxon>Eukaryota</taxon>
        <taxon>Metazoa</taxon>
        <taxon>Chordata</taxon>
        <taxon>Craniata</taxon>
        <taxon>Vertebrata</taxon>
        <taxon>Euteleostomi</taxon>
        <taxon>Actinopterygii</taxon>
        <taxon>Neopterygii</taxon>
        <taxon>Teleostei</taxon>
        <taxon>Neoteleostei</taxon>
        <taxon>Acanthomorphata</taxon>
        <taxon>Eupercaria</taxon>
        <taxon>Perciformes</taxon>
        <taxon>Cottioidei</taxon>
        <taxon>Zoarcales</taxon>
        <taxon>Zoarcidae</taxon>
        <taxon>Zoarcinae</taxon>
        <taxon>Zoarces</taxon>
    </lineage>
</organism>
<evidence type="ECO:0000313" key="3">
    <source>
        <dbReference type="Proteomes" id="UP001488805"/>
    </source>
</evidence>
<dbReference type="EMBL" id="JBCEZU010000002">
    <property type="protein sequence ID" value="KAK9541543.1"/>
    <property type="molecule type" value="Genomic_DNA"/>
</dbReference>
<feature type="compositionally biased region" description="Polar residues" evidence="1">
    <location>
        <begin position="50"/>
        <end position="62"/>
    </location>
</feature>
<evidence type="ECO:0000313" key="2">
    <source>
        <dbReference type="EMBL" id="KAK9541543.1"/>
    </source>
</evidence>
<sequence length="74" mass="8257">MSHSVHRHCSRASPGPWPASYQDVDIVIIKGFSSSRLLNRFESMKDEKNQNSTTKLSSNSSRLALSIHSNIADK</sequence>
<protein>
    <submittedName>
        <fullName evidence="2">Uncharacterized protein</fullName>
    </submittedName>
</protein>
<reference evidence="2 3" key="1">
    <citation type="journal article" date="2024" name="Genome Biol. Evol.">
        <title>Chromosome-level genome assembly of the viviparous eelpout Zoarces viviparus.</title>
        <authorList>
            <person name="Fuhrmann N."/>
            <person name="Brasseur M.V."/>
            <person name="Bakowski C.E."/>
            <person name="Podsiadlowski L."/>
            <person name="Prost S."/>
            <person name="Krehenwinkel H."/>
            <person name="Mayer C."/>
        </authorList>
    </citation>
    <scope>NUCLEOTIDE SEQUENCE [LARGE SCALE GENOMIC DNA]</scope>
    <source>
        <strain evidence="2">NO-MEL_2022_Ind0_liver</strain>
    </source>
</reference>
<dbReference type="AlphaFoldDB" id="A0AAW1G429"/>
<keyword evidence="3" id="KW-1185">Reference proteome</keyword>
<proteinExistence type="predicted"/>
<feature type="region of interest" description="Disordered" evidence="1">
    <location>
        <begin position="43"/>
        <end position="62"/>
    </location>
</feature>
<comment type="caution">
    <text evidence="2">The sequence shown here is derived from an EMBL/GenBank/DDBJ whole genome shotgun (WGS) entry which is preliminary data.</text>
</comment>
<gene>
    <name evidence="2" type="ORF">VZT92_001577</name>
</gene>
<name>A0AAW1G429_ZOAVI</name>
<dbReference type="Proteomes" id="UP001488805">
    <property type="component" value="Unassembled WGS sequence"/>
</dbReference>